<feature type="domain" description="PAS" evidence="7">
    <location>
        <begin position="343"/>
        <end position="408"/>
    </location>
</feature>
<dbReference type="InterPro" id="IPR013655">
    <property type="entry name" value="PAS_fold_3"/>
</dbReference>
<dbReference type="InterPro" id="IPR035965">
    <property type="entry name" value="PAS-like_dom_sf"/>
</dbReference>
<dbReference type="Gene3D" id="3.30.450.20">
    <property type="entry name" value="PAS domain"/>
    <property type="match status" value="4"/>
</dbReference>
<evidence type="ECO:0000256" key="5">
    <source>
        <dbReference type="ARBA" id="ARBA00022777"/>
    </source>
</evidence>
<evidence type="ECO:0000256" key="6">
    <source>
        <dbReference type="SAM" id="Coils"/>
    </source>
</evidence>
<dbReference type="InterPro" id="IPR013656">
    <property type="entry name" value="PAS_4"/>
</dbReference>
<dbReference type="PANTHER" id="PTHR43304">
    <property type="entry name" value="PHYTOCHROME-LIKE PROTEIN CPH1"/>
    <property type="match status" value="1"/>
</dbReference>
<dbReference type="SMART" id="SM00091">
    <property type="entry name" value="PAS"/>
    <property type="match status" value="4"/>
</dbReference>
<evidence type="ECO:0000256" key="2">
    <source>
        <dbReference type="ARBA" id="ARBA00012438"/>
    </source>
</evidence>
<dbReference type="EC" id="2.7.13.3" evidence="2"/>
<accession>A0A0E3H8E3</accession>
<evidence type="ECO:0000313" key="10">
    <source>
        <dbReference type="Proteomes" id="UP000066529"/>
    </source>
</evidence>
<dbReference type="RefSeq" id="WP_052721809.1">
    <property type="nucleotide sequence ID" value="NZ_CP009501.1"/>
</dbReference>
<dbReference type="InterPro" id="IPR000014">
    <property type="entry name" value="PAS"/>
</dbReference>
<dbReference type="HOGENOM" id="CLU_337300_0_0_2"/>
<dbReference type="Gene3D" id="3.30.450.40">
    <property type="match status" value="1"/>
</dbReference>
<dbReference type="SUPFAM" id="SSF55781">
    <property type="entry name" value="GAF domain-like"/>
    <property type="match status" value="1"/>
</dbReference>
<dbReference type="GeneID" id="41601541"/>
<dbReference type="AlphaFoldDB" id="A0A0E3H8E3"/>
<dbReference type="PROSITE" id="PS50112">
    <property type="entry name" value="PAS"/>
    <property type="match status" value="2"/>
</dbReference>
<keyword evidence="6" id="KW-0175">Coiled coil</keyword>
<dbReference type="KEGG" id="mthr:MSTHT_0446"/>
<evidence type="ECO:0000256" key="1">
    <source>
        <dbReference type="ARBA" id="ARBA00000085"/>
    </source>
</evidence>
<evidence type="ECO:0000259" key="8">
    <source>
        <dbReference type="PROSITE" id="PS50113"/>
    </source>
</evidence>
<dbReference type="SUPFAM" id="SSF55785">
    <property type="entry name" value="PYP-like sensor domain (PAS domain)"/>
    <property type="match status" value="4"/>
</dbReference>
<dbReference type="CDD" id="cd00130">
    <property type="entry name" value="PAS"/>
    <property type="match status" value="2"/>
</dbReference>
<dbReference type="PROSITE" id="PS50113">
    <property type="entry name" value="PAC"/>
    <property type="match status" value="2"/>
</dbReference>
<name>A0A0E3H8E3_METTT</name>
<dbReference type="Pfam" id="PF13185">
    <property type="entry name" value="GAF_2"/>
    <property type="match status" value="1"/>
</dbReference>
<dbReference type="GO" id="GO:0004673">
    <property type="term" value="F:protein histidine kinase activity"/>
    <property type="evidence" value="ECO:0007669"/>
    <property type="project" value="UniProtKB-EC"/>
</dbReference>
<organism evidence="9 10">
    <name type="scientific">Methanosarcina thermophila (strain ATCC 43570 / DSM 1825 / OCM 12 / VKM B-1830 / TM-1)</name>
    <dbReference type="NCBI Taxonomy" id="523844"/>
    <lineage>
        <taxon>Archaea</taxon>
        <taxon>Methanobacteriati</taxon>
        <taxon>Methanobacteriota</taxon>
        <taxon>Stenosarchaea group</taxon>
        <taxon>Methanomicrobia</taxon>
        <taxon>Methanosarcinales</taxon>
        <taxon>Methanosarcinaceae</taxon>
        <taxon>Methanosarcina</taxon>
    </lineage>
</organism>
<sequence length="844" mass="97575">MTKSDRLGADEPDKSNQKLRAEILECRRLKNELIELRDKLEAEVRDTNILHKLSMRYIEGKDLFSILQETIEAAIAITRAYKGNIQILDPPTGKLKIVAQKGFSSQFLKFFELVDTEDAATCGAAMKQMKRVVVEDITQSPVFLGSNALNILLDEGIRAVQSTPMVSWSGQFMGIISTHFNHVHTPSERELMLIDILARQTADIIENKKTEEILQESEKRYRTLFTNMTEGFLLAEVIYDKSGKPYDYRYLEVNPVYERSTGLKREQILGKSILEILPNVNPVLIEKFGETVLSGKPEHFEIFSRVTNKYFDTYVFSPDKEKVAATFRDITGRKKAEEALRESEKKYRTIVETASEGIWIVDSEARTIYINKRMTEILGYTQDEIIGKFAWDFVSEEEKPIIKKYIERRRQGISESYEFKFIRKNGSPLWTIVSSKPLFDSAGKFTGSMSMLTDITARKEAEAKLRETLDNLENLVKERTAELEKAYNLLKESKESLAEAQRLAHLGNWDLNIETGKIYWSHEMYLIFGRDLREPAPQYDEFLKYVHPEDRGYVNNALKDALSGKFYSTDYRIIRANGEERIVNMQSEVIFDEKNTPVRMRGIVQDITERKRIEKELQVSESRFRNLFEVISSGVVIYDVIDDGRDFIFRDMNPAGEQINHVRRENIVGKSLYEIFPYVSEMGLDAVFRRVWLTGKPESFPTTYYKDENIALWVTNYVYKLPSGELVAVFEDVTERKQAEEERERLLSAIQQEKDRLAALINSITDEVWFADTRKNFTLINPPAYSEFYIPPGKEIEVEKFLENVKVYPTCPAGRSREERRGDNLHACPWKVTLPPGKRCPGAR</sequence>
<dbReference type="InterPro" id="IPR001610">
    <property type="entry name" value="PAC"/>
</dbReference>
<feature type="domain" description="PAS" evidence="7">
    <location>
        <begin position="518"/>
        <end position="565"/>
    </location>
</feature>
<dbReference type="Gene3D" id="2.10.70.100">
    <property type="match status" value="1"/>
</dbReference>
<feature type="coiled-coil region" evidence="6">
    <location>
        <begin position="455"/>
        <end position="503"/>
    </location>
</feature>
<dbReference type="SMART" id="SM00086">
    <property type="entry name" value="PAC"/>
    <property type="match status" value="2"/>
</dbReference>
<evidence type="ECO:0000256" key="3">
    <source>
        <dbReference type="ARBA" id="ARBA00022553"/>
    </source>
</evidence>
<dbReference type="Pfam" id="PF13188">
    <property type="entry name" value="PAS_8"/>
    <property type="match status" value="1"/>
</dbReference>
<dbReference type="PANTHER" id="PTHR43304:SF1">
    <property type="entry name" value="PAC DOMAIN-CONTAINING PROTEIN"/>
    <property type="match status" value="1"/>
</dbReference>
<dbReference type="InterPro" id="IPR052162">
    <property type="entry name" value="Sensor_kinase/Photoreceptor"/>
</dbReference>
<dbReference type="InterPro" id="IPR003018">
    <property type="entry name" value="GAF"/>
</dbReference>
<keyword evidence="3" id="KW-0597">Phosphoprotein</keyword>
<evidence type="ECO:0000313" key="9">
    <source>
        <dbReference type="EMBL" id="AKB12204.1"/>
    </source>
</evidence>
<protein>
    <recommendedName>
        <fullName evidence="2">histidine kinase</fullName>
        <ecNumber evidence="2">2.7.13.3</ecNumber>
    </recommendedName>
</protein>
<dbReference type="Proteomes" id="UP000066529">
    <property type="component" value="Chromosome"/>
</dbReference>
<evidence type="ECO:0000256" key="4">
    <source>
        <dbReference type="ARBA" id="ARBA00022679"/>
    </source>
</evidence>
<dbReference type="Pfam" id="PF13426">
    <property type="entry name" value="PAS_9"/>
    <property type="match status" value="1"/>
</dbReference>
<dbReference type="InterPro" id="IPR029016">
    <property type="entry name" value="GAF-like_dom_sf"/>
</dbReference>
<dbReference type="InterPro" id="IPR000700">
    <property type="entry name" value="PAS-assoc_C"/>
</dbReference>
<dbReference type="Pfam" id="PF08447">
    <property type="entry name" value="PAS_3"/>
    <property type="match status" value="1"/>
</dbReference>
<feature type="coiled-coil region" evidence="6">
    <location>
        <begin position="736"/>
        <end position="767"/>
    </location>
</feature>
<feature type="domain" description="PAC" evidence="8">
    <location>
        <begin position="567"/>
        <end position="619"/>
    </location>
</feature>
<feature type="domain" description="PAC" evidence="8">
    <location>
        <begin position="415"/>
        <end position="467"/>
    </location>
</feature>
<gene>
    <name evidence="9" type="ORF">MSTHT_0446</name>
</gene>
<dbReference type="Pfam" id="PF08448">
    <property type="entry name" value="PAS_4"/>
    <property type="match status" value="1"/>
</dbReference>
<comment type="catalytic activity">
    <reaction evidence="1">
        <text>ATP + protein L-histidine = ADP + protein N-phospho-L-histidine.</text>
        <dbReference type="EC" id="2.7.13.3"/>
    </reaction>
</comment>
<evidence type="ECO:0000259" key="7">
    <source>
        <dbReference type="PROSITE" id="PS50112"/>
    </source>
</evidence>
<keyword evidence="4" id="KW-0808">Transferase</keyword>
<reference evidence="9 10" key="1">
    <citation type="submission" date="2014-07" db="EMBL/GenBank/DDBJ databases">
        <title>Methanogenic archaea and the global carbon cycle.</title>
        <authorList>
            <person name="Henriksen J.R."/>
            <person name="Luke J."/>
            <person name="Reinhart S."/>
            <person name="Benedict M.N."/>
            <person name="Youngblut N.D."/>
            <person name="Metcalf M.E."/>
            <person name="Whitaker R.J."/>
            <person name="Metcalf W.W."/>
        </authorList>
    </citation>
    <scope>NUCLEOTIDE SEQUENCE [LARGE SCALE GENOMIC DNA]</scope>
    <source>
        <strain evidence="10">ATCC 43570 / DSM 1825 / OCM 12 / VKM B-1830 / TM-1</strain>
    </source>
</reference>
<dbReference type="PATRIC" id="fig|523844.20.peg.579"/>
<dbReference type="NCBIfam" id="TIGR00229">
    <property type="entry name" value="sensory_box"/>
    <property type="match status" value="4"/>
</dbReference>
<keyword evidence="5 9" id="KW-0418">Kinase</keyword>
<proteinExistence type="predicted"/>
<dbReference type="OrthoDB" id="137844at2157"/>
<dbReference type="EMBL" id="CP009501">
    <property type="protein sequence ID" value="AKB12204.1"/>
    <property type="molecule type" value="Genomic_DNA"/>
</dbReference>
<feature type="coiled-coil region" evidence="6">
    <location>
        <begin position="16"/>
        <end position="50"/>
    </location>
</feature>
<dbReference type="STRING" id="523844.MSTHT_0446"/>